<evidence type="ECO:0000256" key="1">
    <source>
        <dbReference type="ARBA" id="ARBA00004752"/>
    </source>
</evidence>
<keyword evidence="3" id="KW-0328">Glycosyltransferase</keyword>
<evidence type="ECO:0000256" key="3">
    <source>
        <dbReference type="ARBA" id="ARBA00022676"/>
    </source>
</evidence>
<dbReference type="InterPro" id="IPR005490">
    <property type="entry name" value="LD_TPept_cat_dom"/>
</dbReference>
<dbReference type="RefSeq" id="WP_106063204.1">
    <property type="nucleotide sequence ID" value="NZ_PVXO01000032.1"/>
</dbReference>
<evidence type="ECO:0000256" key="8">
    <source>
        <dbReference type="ARBA" id="ARBA00023316"/>
    </source>
</evidence>
<evidence type="ECO:0000256" key="7">
    <source>
        <dbReference type="ARBA" id="ARBA00022984"/>
    </source>
</evidence>
<evidence type="ECO:0000256" key="5">
    <source>
        <dbReference type="ARBA" id="ARBA00022801"/>
    </source>
</evidence>
<dbReference type="InterPro" id="IPR050979">
    <property type="entry name" value="LD-transpeptidase"/>
</dbReference>
<dbReference type="GO" id="GO:0008360">
    <property type="term" value="P:regulation of cell shape"/>
    <property type="evidence" value="ECO:0007669"/>
    <property type="project" value="UniProtKB-UniRule"/>
</dbReference>
<dbReference type="OrthoDB" id="9787225at2"/>
<keyword evidence="13" id="KW-1185">Reference proteome</keyword>
<feature type="active site" description="Proton donor/acceptor" evidence="9">
    <location>
        <position position="249"/>
    </location>
</feature>
<dbReference type="GO" id="GO:0005576">
    <property type="term" value="C:extracellular region"/>
    <property type="evidence" value="ECO:0007669"/>
    <property type="project" value="TreeGrafter"/>
</dbReference>
<evidence type="ECO:0000256" key="4">
    <source>
        <dbReference type="ARBA" id="ARBA00022679"/>
    </source>
</evidence>
<organism evidence="12 13">
    <name type="scientific">Clostridium liquoris</name>
    <dbReference type="NCBI Taxonomy" id="1289519"/>
    <lineage>
        <taxon>Bacteria</taxon>
        <taxon>Bacillati</taxon>
        <taxon>Bacillota</taxon>
        <taxon>Clostridia</taxon>
        <taxon>Eubacteriales</taxon>
        <taxon>Clostridiaceae</taxon>
        <taxon>Clostridium</taxon>
    </lineage>
</organism>
<feature type="region of interest" description="Disordered" evidence="10">
    <location>
        <begin position="50"/>
        <end position="81"/>
    </location>
</feature>
<evidence type="ECO:0000256" key="10">
    <source>
        <dbReference type="SAM" id="MobiDB-lite"/>
    </source>
</evidence>
<comment type="caution">
    <text evidence="12">The sequence shown here is derived from an EMBL/GenBank/DDBJ whole genome shotgun (WGS) entry which is preliminary data.</text>
</comment>
<name>A0A2T0B545_9CLOT</name>
<dbReference type="InterPro" id="IPR038063">
    <property type="entry name" value="Transpep_catalytic_dom"/>
</dbReference>
<dbReference type="SUPFAM" id="SSF47090">
    <property type="entry name" value="PGBD-like"/>
    <property type="match status" value="1"/>
</dbReference>
<dbReference type="PANTHER" id="PTHR30582">
    <property type="entry name" value="L,D-TRANSPEPTIDASE"/>
    <property type="match status" value="1"/>
</dbReference>
<comment type="similarity">
    <text evidence="2">Belongs to the YkuD family.</text>
</comment>
<dbReference type="Gene3D" id="1.10.101.10">
    <property type="entry name" value="PGBD-like superfamily/PGBD"/>
    <property type="match status" value="1"/>
</dbReference>
<dbReference type="GO" id="GO:0071972">
    <property type="term" value="F:peptidoglycan L,D-transpeptidase activity"/>
    <property type="evidence" value="ECO:0007669"/>
    <property type="project" value="TreeGrafter"/>
</dbReference>
<dbReference type="InterPro" id="IPR002477">
    <property type="entry name" value="Peptidoglycan-bd-like"/>
</dbReference>
<sequence length="302" mass="34152">MFKKFFLYLTSISLALLLCFYGAFKVSYKSLSKSHDNTTSNNEEILLVSPTPDKNNKFDSTKKENINNEEKKEAEISKDKKEAPISEKPDYKYEDFFKKLKELGFYKVEFKDENINFRNAVLRFQSSQNIIVDGIIGPETTNLLMKEKKKAIDVLPKNFANGYCIIINKDTRILTVYYDKNIYKKYPIAAGSNPSFTPEGKFSIATKIVNPAWYNSKAGKTVPGGIAENPLGKRWLGLSIKGGSIYGIHGNNNPWSIGTNASLGCIRMINTDVEELYDYIPINSPVWIGTTKDLNSWGVTQK</sequence>
<keyword evidence="7 9" id="KW-0573">Peptidoglycan synthesis</keyword>
<dbReference type="Pfam" id="PF01471">
    <property type="entry name" value="PG_binding_1"/>
    <property type="match status" value="1"/>
</dbReference>
<dbReference type="InterPro" id="IPR036366">
    <property type="entry name" value="PGBDSf"/>
</dbReference>
<dbReference type="SUPFAM" id="SSF141523">
    <property type="entry name" value="L,D-transpeptidase catalytic domain-like"/>
    <property type="match status" value="1"/>
</dbReference>
<evidence type="ECO:0000256" key="9">
    <source>
        <dbReference type="PROSITE-ProRule" id="PRU01373"/>
    </source>
</evidence>
<feature type="active site" description="Nucleophile" evidence="9">
    <location>
        <position position="265"/>
    </location>
</feature>
<proteinExistence type="inferred from homology"/>
<dbReference type="Pfam" id="PF03734">
    <property type="entry name" value="YkuD"/>
    <property type="match status" value="1"/>
</dbReference>
<keyword evidence="4 12" id="KW-0808">Transferase</keyword>
<feature type="domain" description="L,D-TPase catalytic" evidence="11">
    <location>
        <begin position="163"/>
        <end position="289"/>
    </location>
</feature>
<gene>
    <name evidence="12" type="primary">ykuD_1</name>
    <name evidence="12" type="ORF">CLLI_10620</name>
</gene>
<keyword evidence="6 9" id="KW-0133">Cell shape</keyword>
<feature type="compositionally biased region" description="Basic and acidic residues" evidence="10">
    <location>
        <begin position="54"/>
        <end position="81"/>
    </location>
</feature>
<keyword evidence="5" id="KW-0378">Hydrolase</keyword>
<dbReference type="Gene3D" id="2.40.440.10">
    <property type="entry name" value="L,D-transpeptidase catalytic domain-like"/>
    <property type="match status" value="1"/>
</dbReference>
<dbReference type="GO" id="GO:0071555">
    <property type="term" value="P:cell wall organization"/>
    <property type="evidence" value="ECO:0007669"/>
    <property type="project" value="UniProtKB-UniRule"/>
</dbReference>
<dbReference type="EMBL" id="PVXO01000032">
    <property type="protein sequence ID" value="PRR79021.1"/>
    <property type="molecule type" value="Genomic_DNA"/>
</dbReference>
<evidence type="ECO:0000256" key="6">
    <source>
        <dbReference type="ARBA" id="ARBA00022960"/>
    </source>
</evidence>
<evidence type="ECO:0000313" key="12">
    <source>
        <dbReference type="EMBL" id="PRR79021.1"/>
    </source>
</evidence>
<dbReference type="GO" id="GO:0016757">
    <property type="term" value="F:glycosyltransferase activity"/>
    <property type="evidence" value="ECO:0007669"/>
    <property type="project" value="UniProtKB-KW"/>
</dbReference>
<dbReference type="UniPathway" id="UPA00219"/>
<dbReference type="PROSITE" id="PS52029">
    <property type="entry name" value="LD_TPASE"/>
    <property type="match status" value="1"/>
</dbReference>
<dbReference type="CDD" id="cd16913">
    <property type="entry name" value="YkuD_like"/>
    <property type="match status" value="1"/>
</dbReference>
<dbReference type="GO" id="GO:0018104">
    <property type="term" value="P:peptidoglycan-protein cross-linking"/>
    <property type="evidence" value="ECO:0007669"/>
    <property type="project" value="TreeGrafter"/>
</dbReference>
<protein>
    <submittedName>
        <fullName evidence="12">Putative L,D-transpeptidase YkuD</fullName>
        <ecNumber evidence="12">2.-.-.-</ecNumber>
    </submittedName>
</protein>
<dbReference type="EC" id="2.-.-.-" evidence="12"/>
<accession>A0A2T0B545</accession>
<evidence type="ECO:0000256" key="2">
    <source>
        <dbReference type="ARBA" id="ARBA00005992"/>
    </source>
</evidence>
<keyword evidence="8 9" id="KW-0961">Cell wall biogenesis/degradation</keyword>
<dbReference type="AlphaFoldDB" id="A0A2T0B545"/>
<dbReference type="InterPro" id="IPR036365">
    <property type="entry name" value="PGBD-like_sf"/>
</dbReference>
<dbReference type="PANTHER" id="PTHR30582:SF24">
    <property type="entry name" value="L,D-TRANSPEPTIDASE ERFK_SRFK-RELATED"/>
    <property type="match status" value="1"/>
</dbReference>
<evidence type="ECO:0000259" key="11">
    <source>
        <dbReference type="PROSITE" id="PS52029"/>
    </source>
</evidence>
<reference evidence="12 13" key="1">
    <citation type="submission" date="2018-03" db="EMBL/GenBank/DDBJ databases">
        <title>Genome sequence of Clostridium liquoris DSM 100320.</title>
        <authorList>
            <person name="Poehlein A."/>
            <person name="Daniel R."/>
        </authorList>
    </citation>
    <scope>NUCLEOTIDE SEQUENCE [LARGE SCALE GENOMIC DNA]</scope>
    <source>
        <strain evidence="12 13">DSM 100320</strain>
    </source>
</reference>
<evidence type="ECO:0000313" key="13">
    <source>
        <dbReference type="Proteomes" id="UP000239706"/>
    </source>
</evidence>
<comment type="pathway">
    <text evidence="1 9">Cell wall biogenesis; peptidoglycan biosynthesis.</text>
</comment>
<dbReference type="Proteomes" id="UP000239706">
    <property type="component" value="Unassembled WGS sequence"/>
</dbReference>